<evidence type="ECO:0000313" key="2">
    <source>
        <dbReference type="EMBL" id="QHT00821.1"/>
    </source>
</evidence>
<proteinExistence type="predicted"/>
<feature type="region of interest" description="Disordered" evidence="1">
    <location>
        <begin position="147"/>
        <end position="178"/>
    </location>
</feature>
<accession>A0A6C0C8Q5</accession>
<protein>
    <submittedName>
        <fullName evidence="2">Uncharacterized protein</fullName>
    </submittedName>
</protein>
<dbReference type="AlphaFoldDB" id="A0A6C0C8Q5"/>
<name>A0A6C0C8Q5_9ZZZZ</name>
<dbReference type="EMBL" id="MN739359">
    <property type="protein sequence ID" value="QHT00821.1"/>
    <property type="molecule type" value="Genomic_DNA"/>
</dbReference>
<organism evidence="2">
    <name type="scientific">viral metagenome</name>
    <dbReference type="NCBI Taxonomy" id="1070528"/>
    <lineage>
        <taxon>unclassified sequences</taxon>
        <taxon>metagenomes</taxon>
        <taxon>organismal metagenomes</taxon>
    </lineage>
</organism>
<reference evidence="2" key="1">
    <citation type="journal article" date="2020" name="Nature">
        <title>Giant virus diversity and host interactions through global metagenomics.</title>
        <authorList>
            <person name="Schulz F."/>
            <person name="Roux S."/>
            <person name="Paez-Espino D."/>
            <person name="Jungbluth S."/>
            <person name="Walsh D.A."/>
            <person name="Denef V.J."/>
            <person name="McMahon K.D."/>
            <person name="Konstantinidis K.T."/>
            <person name="Eloe-Fadrosh E.A."/>
            <person name="Kyrpides N.C."/>
            <person name="Woyke T."/>
        </authorList>
    </citation>
    <scope>NUCLEOTIDE SEQUENCE</scope>
    <source>
        <strain evidence="2">GVMAG-M-3300020192-26</strain>
    </source>
</reference>
<sequence length="178" mass="20977">MDSFLTNKYFCLAVLIALVVVTYLYTQKSDSCKVEGMRNVDFSMLAPELTDKPWADSDELKYKRVGGKFDKLADETTKRNLAARGYKPVDFLKSTGQVYDTYIKYESVEDQVRNEKYGSKDNGVPTGFDKYDRQMMYGEEKRCKPCRCDDYDEEDSESEEIEYRPRKSKRNRRKYRKN</sequence>
<feature type="compositionally biased region" description="Basic residues" evidence="1">
    <location>
        <begin position="166"/>
        <end position="178"/>
    </location>
</feature>
<evidence type="ECO:0000256" key="1">
    <source>
        <dbReference type="SAM" id="MobiDB-lite"/>
    </source>
</evidence>
<feature type="compositionally biased region" description="Acidic residues" evidence="1">
    <location>
        <begin position="150"/>
        <end position="160"/>
    </location>
</feature>